<dbReference type="GO" id="GO:0004721">
    <property type="term" value="F:phosphoprotein phosphatase activity"/>
    <property type="evidence" value="ECO:0007669"/>
    <property type="project" value="InterPro"/>
</dbReference>
<sequence length="270" mass="29911">MRIAENGALLFSPAAAGRTLMLDHPDRSLGLSGASNFRDLGGYAGTGGRPVRWRRLFRSDHLAALTPEDARTFQQLGVTRTFDFRGTGERAAVPYDLPGVTQHALPIEPTVVQRMKDLLDAGETVTPAHTVELMQHTYRAFVHDNATRFRALFSHLLESDAPLVFHCTAGKDRTGFAAALILLALGVPRDVVMQDYLLTNDFYRMPALDESRAPREVLNVLWRVQQEFLDAALHAVEHDHGGIDAYLSDALSVGRAERQRLAELYLAPAR</sequence>
<dbReference type="AlphaFoldDB" id="A0A0K0LBL2"/>
<accession>A0A0K0LBL2</accession>
<reference evidence="1" key="1">
    <citation type="submission" date="2014-09" db="EMBL/GenBank/DDBJ databases">
        <authorList>
            <person name="Magalhaes I.L.F."/>
            <person name="Oliveira U."/>
            <person name="Santos F.R."/>
            <person name="Vidigal T.H.D.A."/>
            <person name="Brescovit A.D."/>
            <person name="Santos A.J."/>
        </authorList>
    </citation>
    <scope>NUCLEOTIDE SEQUENCE</scope>
</reference>
<protein>
    <submittedName>
        <fullName evidence="1">Protein tyrosine/serine phosphatase</fullName>
    </submittedName>
</protein>
<proteinExistence type="predicted"/>
<dbReference type="Pfam" id="PF13350">
    <property type="entry name" value="Y_phosphatase3"/>
    <property type="match status" value="1"/>
</dbReference>
<dbReference type="EMBL" id="KM669728">
    <property type="protein sequence ID" value="AIW81393.1"/>
    <property type="molecule type" value="Genomic_DNA"/>
</dbReference>
<dbReference type="Gene3D" id="3.90.190.10">
    <property type="entry name" value="Protein tyrosine phosphatase superfamily"/>
    <property type="match status" value="1"/>
</dbReference>
<evidence type="ECO:0000313" key="1">
    <source>
        <dbReference type="EMBL" id="AIW81393.1"/>
    </source>
</evidence>
<name>A0A0K0LBL2_9BACT</name>
<dbReference type="InterPro" id="IPR029021">
    <property type="entry name" value="Prot-tyrosine_phosphatase-like"/>
</dbReference>
<dbReference type="InterPro" id="IPR016130">
    <property type="entry name" value="Tyr_Pase_AS"/>
</dbReference>
<dbReference type="SUPFAM" id="SSF52799">
    <property type="entry name" value="(Phosphotyrosine protein) phosphatases II"/>
    <property type="match status" value="1"/>
</dbReference>
<organism evidence="1">
    <name type="scientific">uncultured bacterium TB312_p</name>
    <dbReference type="NCBI Taxonomy" id="1552141"/>
    <lineage>
        <taxon>Bacteria</taxon>
        <taxon>environmental samples</taxon>
    </lineage>
</organism>
<dbReference type="PROSITE" id="PS00383">
    <property type="entry name" value="TYR_PHOSPHATASE_1"/>
    <property type="match status" value="1"/>
</dbReference>
<dbReference type="InterPro" id="IPR026893">
    <property type="entry name" value="Tyr/Ser_Pase_IphP-type"/>
</dbReference>